<dbReference type="OrthoDB" id="9761808at2"/>
<dbReference type="PANTHER" id="PTHR10937">
    <property type="entry name" value="GLUCOSAMINE--FRUCTOSE-6-PHOSPHATE AMINOTRANSFERASE, ISOMERIZING"/>
    <property type="match status" value="1"/>
</dbReference>
<evidence type="ECO:0000313" key="5">
    <source>
        <dbReference type="EMBL" id="PNQ99638.1"/>
    </source>
</evidence>
<evidence type="ECO:0000259" key="3">
    <source>
        <dbReference type="PROSITE" id="PS51464"/>
    </source>
</evidence>
<feature type="domain" description="SIS" evidence="3">
    <location>
        <begin position="32"/>
        <end position="174"/>
    </location>
</feature>
<dbReference type="GO" id="GO:0097367">
    <property type="term" value="F:carbohydrate derivative binding"/>
    <property type="evidence" value="ECO:0007669"/>
    <property type="project" value="InterPro"/>
</dbReference>
<dbReference type="Proteomes" id="UP000027186">
    <property type="component" value="Plasmid AbAZ39_p2"/>
</dbReference>
<evidence type="ECO:0000313" key="6">
    <source>
        <dbReference type="Proteomes" id="UP000027186"/>
    </source>
</evidence>
<keyword evidence="4" id="KW-0614">Plasmid</keyword>
<dbReference type="GO" id="GO:0008483">
    <property type="term" value="F:transaminase activity"/>
    <property type="evidence" value="ECO:0007669"/>
    <property type="project" value="UniProtKB-KW"/>
</dbReference>
<dbReference type="Gene3D" id="3.40.50.10490">
    <property type="entry name" value="Glucose-6-phosphate isomerase like protein, domain 1"/>
    <property type="match status" value="2"/>
</dbReference>
<dbReference type="PROSITE" id="PS51464">
    <property type="entry name" value="SIS"/>
    <property type="match status" value="2"/>
</dbReference>
<dbReference type="InterPro" id="IPR046348">
    <property type="entry name" value="SIS_dom_sf"/>
</dbReference>
<dbReference type="EMBL" id="CP007795">
    <property type="protein sequence ID" value="AIB14966.1"/>
    <property type="molecule type" value="Genomic_DNA"/>
</dbReference>
<dbReference type="Pfam" id="PF01380">
    <property type="entry name" value="SIS"/>
    <property type="match status" value="2"/>
</dbReference>
<dbReference type="PANTHER" id="PTHR10937:SF8">
    <property type="entry name" value="AMINOTRANSFERASE-RELATED"/>
    <property type="match status" value="1"/>
</dbReference>
<dbReference type="Proteomes" id="UP000236268">
    <property type="component" value="Unassembled WGS sequence"/>
</dbReference>
<evidence type="ECO:0000313" key="7">
    <source>
        <dbReference type="Proteomes" id="UP000236268"/>
    </source>
</evidence>
<gene>
    <name evidence="4" type="ORF">ABAZ39_24045</name>
    <name evidence="5" type="ORF">C1S70_06655</name>
</gene>
<accession>A0A060DM17</accession>
<feature type="domain" description="SIS" evidence="3">
    <location>
        <begin position="195"/>
        <end position="336"/>
    </location>
</feature>
<geneLocation type="plasmid" evidence="4 6">
    <name>AbAZ39_p2</name>
</geneLocation>
<protein>
    <submittedName>
        <fullName evidence="4">Iron dicitrate transport regulator FecR</fullName>
    </submittedName>
    <submittedName>
        <fullName evidence="5">SIS domain-containing protein</fullName>
    </submittedName>
</protein>
<dbReference type="InterPro" id="IPR035490">
    <property type="entry name" value="GlmS/FrlB_SIS"/>
</dbReference>
<dbReference type="GO" id="GO:1901135">
    <property type="term" value="P:carbohydrate derivative metabolic process"/>
    <property type="evidence" value="ECO:0007669"/>
    <property type="project" value="InterPro"/>
</dbReference>
<reference evidence="5 7" key="2">
    <citation type="submission" date="2018-01" db="EMBL/GenBank/DDBJ databases">
        <title>Whole genome sequence of Azospirillum brasilense REC3 isolated from strawberry roots.</title>
        <authorList>
            <person name="Fontana C.A."/>
            <person name="Salazar S.M."/>
            <person name="Bassi D."/>
            <person name="Puglisi E."/>
            <person name="Lovaisa N.C."/>
            <person name="Toffoli L.M."/>
            <person name="Pedraza R."/>
            <person name="Cocconcelli P.S."/>
        </authorList>
    </citation>
    <scope>NUCLEOTIDE SEQUENCE [LARGE SCALE GENOMIC DNA]</scope>
    <source>
        <strain evidence="5 7">REC3</strain>
        <plasmid evidence="5">p3unnamed</plasmid>
    </source>
</reference>
<reference evidence="4 6" key="1">
    <citation type="journal article" date="2014" name="Genome Announc.">
        <title>Complete Genome Sequence of the Model Rhizosphere Strain Azospirillum brasilense Az39, Successfully Applied in Agriculture.</title>
        <authorList>
            <person name="Rivera D."/>
            <person name="Revale S."/>
            <person name="Molina R."/>
            <person name="Gualpa J."/>
            <person name="Puente M."/>
            <person name="Maroniche G."/>
            <person name="Paris G."/>
            <person name="Baker D."/>
            <person name="Clavijo B."/>
            <person name="McLay K."/>
            <person name="Spaepen S."/>
            <person name="Perticari A."/>
            <person name="Vazquez M."/>
            <person name="Wisniewski-Dye F."/>
            <person name="Watkins C."/>
            <person name="Martinez-Abarca F."/>
            <person name="Vanderleyden J."/>
            <person name="Cassan F."/>
        </authorList>
    </citation>
    <scope>NUCLEOTIDE SEQUENCE [LARGE SCALE GENOMIC DNA]</scope>
    <source>
        <strain evidence="4 6">Az39</strain>
        <plasmid evidence="4">AbAZ39_p2</plasmid>
    </source>
</reference>
<dbReference type="RefSeq" id="WP_040136244.1">
    <property type="nucleotide sequence ID" value="NZ_CP007795.1"/>
</dbReference>
<proteinExistence type="predicted"/>
<dbReference type="EMBL" id="POWG01000005">
    <property type="protein sequence ID" value="PNQ99638.1"/>
    <property type="molecule type" value="Genomic_DNA"/>
</dbReference>
<dbReference type="CDD" id="cd05009">
    <property type="entry name" value="SIS_GlmS_GlmD_2"/>
    <property type="match status" value="1"/>
</dbReference>
<dbReference type="CDD" id="cd05008">
    <property type="entry name" value="SIS_GlmS_GlmD_1"/>
    <property type="match status" value="1"/>
</dbReference>
<keyword evidence="1" id="KW-0808">Transferase</keyword>
<accession>A0A2K1G4B0</accession>
<keyword evidence="2" id="KW-0677">Repeat</keyword>
<dbReference type="SUPFAM" id="SSF53697">
    <property type="entry name" value="SIS domain"/>
    <property type="match status" value="1"/>
</dbReference>
<sequence length="346" mass="36187">MTSAPLMMQEAATAPAAVRRLLDSDAEAVAALADRLRAVPPPFAMTIARGSSDHAAGYARYLFETALGLVTASAAPSVVTAYGAGLRVKDAFVLAISQSGQSPDLLRVADAARAGGALTAALVNAEDSPLAERVAHPLPLHAGPERSVAATKSFVASLAAIARLAAVWTDNRTLLDALSRLPQELERAGAADWSAAQPVLEPVSSLLIVARGRSYPIAQEMALKFKETAATHAEPFSAAEVMHGPMALVEPGFPVLVVAVRDETLDGVLDTARALKEAGAHLLVASAEGRALALADTPLPLPPPLHPVLDPITAIQAFYPFMARLAVARGFDPDRPRHLRKVTRTV</sequence>
<evidence type="ECO:0000256" key="2">
    <source>
        <dbReference type="ARBA" id="ARBA00022737"/>
    </source>
</evidence>
<evidence type="ECO:0000256" key="1">
    <source>
        <dbReference type="ARBA" id="ARBA00022576"/>
    </source>
</evidence>
<organism evidence="4 6">
    <name type="scientific">Azospirillum argentinense</name>
    <dbReference type="NCBI Taxonomy" id="2970906"/>
    <lineage>
        <taxon>Bacteria</taxon>
        <taxon>Pseudomonadati</taxon>
        <taxon>Pseudomonadota</taxon>
        <taxon>Alphaproteobacteria</taxon>
        <taxon>Rhodospirillales</taxon>
        <taxon>Azospirillaceae</taxon>
        <taxon>Azospirillum</taxon>
    </lineage>
</organism>
<dbReference type="InterPro" id="IPR001347">
    <property type="entry name" value="SIS_dom"/>
</dbReference>
<dbReference type="InterPro" id="IPR035466">
    <property type="entry name" value="GlmS/AgaS_SIS"/>
</dbReference>
<dbReference type="KEGG" id="abq:ABAZ39_24045"/>
<geneLocation type="plasmid" evidence="5">
    <name>p3unnamed</name>
</geneLocation>
<name>A0A060DM17_9PROT</name>
<evidence type="ECO:0000313" key="4">
    <source>
        <dbReference type="EMBL" id="AIB14966.1"/>
    </source>
</evidence>
<dbReference type="AlphaFoldDB" id="A0A060DM17"/>
<keyword evidence="1" id="KW-0032">Aminotransferase</keyword>